<gene>
    <name evidence="1" type="ORF">L2E82_30107</name>
</gene>
<protein>
    <submittedName>
        <fullName evidence="1">Uncharacterized protein</fullName>
    </submittedName>
</protein>
<sequence>MFTGQGDVVVYHPNSFLLNIDIPRAKQAKTTLGPEAMPKRQKHPAKATRTKNGIIQRRKKEELRRKKRGNLNLQKPISRGTQAASSIPHRRCAVHRSDFRLITAIFKTGDPTLFALLNALFSLSVQLHVFPH</sequence>
<reference evidence="2" key="1">
    <citation type="journal article" date="2022" name="Mol. Ecol. Resour.">
        <title>The genomes of chicory, endive, great burdock and yacon provide insights into Asteraceae palaeo-polyploidization history and plant inulin production.</title>
        <authorList>
            <person name="Fan W."/>
            <person name="Wang S."/>
            <person name="Wang H."/>
            <person name="Wang A."/>
            <person name="Jiang F."/>
            <person name="Liu H."/>
            <person name="Zhao H."/>
            <person name="Xu D."/>
            <person name="Zhang Y."/>
        </authorList>
    </citation>
    <scope>NUCLEOTIDE SEQUENCE [LARGE SCALE GENOMIC DNA]</scope>
    <source>
        <strain evidence="2">cv. Punajuju</strain>
    </source>
</reference>
<organism evidence="1 2">
    <name type="scientific">Cichorium intybus</name>
    <name type="common">Chicory</name>
    <dbReference type="NCBI Taxonomy" id="13427"/>
    <lineage>
        <taxon>Eukaryota</taxon>
        <taxon>Viridiplantae</taxon>
        <taxon>Streptophyta</taxon>
        <taxon>Embryophyta</taxon>
        <taxon>Tracheophyta</taxon>
        <taxon>Spermatophyta</taxon>
        <taxon>Magnoliopsida</taxon>
        <taxon>eudicotyledons</taxon>
        <taxon>Gunneridae</taxon>
        <taxon>Pentapetalae</taxon>
        <taxon>asterids</taxon>
        <taxon>campanulids</taxon>
        <taxon>Asterales</taxon>
        <taxon>Asteraceae</taxon>
        <taxon>Cichorioideae</taxon>
        <taxon>Cichorieae</taxon>
        <taxon>Cichoriinae</taxon>
        <taxon>Cichorium</taxon>
    </lineage>
</organism>
<reference evidence="1 2" key="2">
    <citation type="journal article" date="2022" name="Mol. Ecol. Resour.">
        <title>The genomes of chicory, endive, great burdock and yacon provide insights into Asteraceae paleo-polyploidization history and plant inulin production.</title>
        <authorList>
            <person name="Fan W."/>
            <person name="Wang S."/>
            <person name="Wang H."/>
            <person name="Wang A."/>
            <person name="Jiang F."/>
            <person name="Liu H."/>
            <person name="Zhao H."/>
            <person name="Xu D."/>
            <person name="Zhang Y."/>
        </authorList>
    </citation>
    <scope>NUCLEOTIDE SEQUENCE [LARGE SCALE GENOMIC DNA]</scope>
    <source>
        <strain evidence="2">cv. Punajuju</strain>
        <tissue evidence="1">Leaves</tissue>
    </source>
</reference>
<dbReference type="Proteomes" id="UP001055811">
    <property type="component" value="Linkage Group LG05"/>
</dbReference>
<keyword evidence="2" id="KW-1185">Reference proteome</keyword>
<dbReference type="EMBL" id="CM042013">
    <property type="protein sequence ID" value="KAI3739696.1"/>
    <property type="molecule type" value="Genomic_DNA"/>
</dbReference>
<proteinExistence type="predicted"/>
<accession>A0ACB9CZK6</accession>
<comment type="caution">
    <text evidence="1">The sequence shown here is derived from an EMBL/GenBank/DDBJ whole genome shotgun (WGS) entry which is preliminary data.</text>
</comment>
<evidence type="ECO:0000313" key="2">
    <source>
        <dbReference type="Proteomes" id="UP001055811"/>
    </source>
</evidence>
<evidence type="ECO:0000313" key="1">
    <source>
        <dbReference type="EMBL" id="KAI3739696.1"/>
    </source>
</evidence>
<name>A0ACB9CZK6_CICIN</name>